<evidence type="ECO:0000313" key="3">
    <source>
        <dbReference type="Proteomes" id="UP000593564"/>
    </source>
</evidence>
<evidence type="ECO:0000259" key="1">
    <source>
        <dbReference type="Pfam" id="PF13178"/>
    </source>
</evidence>
<protein>
    <recommendedName>
        <fullName evidence="1">DUF4005 domain-containing protein</fullName>
    </recommendedName>
</protein>
<proteinExistence type="predicted"/>
<dbReference type="Proteomes" id="UP000593564">
    <property type="component" value="Unassembled WGS sequence"/>
</dbReference>
<sequence length="154" mass="17118">MLQSGKQKCVPRPYVLCVSSTHSAPNCVYSKPDHREISPPPSALTDMSPRAHSGHFEDYCFGIAQSSPQYYSAASKDMSPRAHSGHFEDYCFGTAQSSPQYYSAASKPESYPESLTYEYSFFPNYMANTKSSIAKVRSQRLLTPKSRPDSFGGF</sequence>
<name>A0A7J7G3V9_CAMSI</name>
<reference evidence="2 3" key="2">
    <citation type="submission" date="2020-07" db="EMBL/GenBank/DDBJ databases">
        <title>Genome assembly of wild tea tree DASZ reveals pedigree and selection history of tea varieties.</title>
        <authorList>
            <person name="Zhang W."/>
        </authorList>
    </citation>
    <scope>NUCLEOTIDE SEQUENCE [LARGE SCALE GENOMIC DNA]</scope>
    <source>
        <strain evidence="3">cv. G240</strain>
        <tissue evidence="2">Leaf</tissue>
    </source>
</reference>
<organism evidence="2 3">
    <name type="scientific">Camellia sinensis</name>
    <name type="common">Tea plant</name>
    <name type="synonym">Thea sinensis</name>
    <dbReference type="NCBI Taxonomy" id="4442"/>
    <lineage>
        <taxon>Eukaryota</taxon>
        <taxon>Viridiplantae</taxon>
        <taxon>Streptophyta</taxon>
        <taxon>Embryophyta</taxon>
        <taxon>Tracheophyta</taxon>
        <taxon>Spermatophyta</taxon>
        <taxon>Magnoliopsida</taxon>
        <taxon>eudicotyledons</taxon>
        <taxon>Gunneridae</taxon>
        <taxon>Pentapetalae</taxon>
        <taxon>asterids</taxon>
        <taxon>Ericales</taxon>
        <taxon>Theaceae</taxon>
        <taxon>Camellia</taxon>
    </lineage>
</organism>
<accession>A0A7J7G3V9</accession>
<feature type="domain" description="DUF4005" evidence="1">
    <location>
        <begin position="88"/>
        <end position="149"/>
    </location>
</feature>
<evidence type="ECO:0000313" key="2">
    <source>
        <dbReference type="EMBL" id="KAF5935423.1"/>
    </source>
</evidence>
<reference evidence="3" key="1">
    <citation type="journal article" date="2020" name="Nat. Commun.">
        <title>Genome assembly of wild tea tree DASZ reveals pedigree and selection history of tea varieties.</title>
        <authorList>
            <person name="Zhang W."/>
            <person name="Zhang Y."/>
            <person name="Qiu H."/>
            <person name="Guo Y."/>
            <person name="Wan H."/>
            <person name="Zhang X."/>
            <person name="Scossa F."/>
            <person name="Alseekh S."/>
            <person name="Zhang Q."/>
            <person name="Wang P."/>
            <person name="Xu L."/>
            <person name="Schmidt M.H."/>
            <person name="Jia X."/>
            <person name="Li D."/>
            <person name="Zhu A."/>
            <person name="Guo F."/>
            <person name="Chen W."/>
            <person name="Ni D."/>
            <person name="Usadel B."/>
            <person name="Fernie A.R."/>
            <person name="Wen W."/>
        </authorList>
    </citation>
    <scope>NUCLEOTIDE SEQUENCE [LARGE SCALE GENOMIC DNA]</scope>
    <source>
        <strain evidence="3">cv. G240</strain>
    </source>
</reference>
<dbReference type="Pfam" id="PF13178">
    <property type="entry name" value="DUF4005"/>
    <property type="match status" value="1"/>
</dbReference>
<dbReference type="AlphaFoldDB" id="A0A7J7G3V9"/>
<dbReference type="InterPro" id="IPR025064">
    <property type="entry name" value="DUF4005"/>
</dbReference>
<dbReference type="EMBL" id="JACBKZ010000013">
    <property type="protein sequence ID" value="KAF5935423.1"/>
    <property type="molecule type" value="Genomic_DNA"/>
</dbReference>
<keyword evidence="3" id="KW-1185">Reference proteome</keyword>
<comment type="caution">
    <text evidence="2">The sequence shown here is derived from an EMBL/GenBank/DDBJ whole genome shotgun (WGS) entry which is preliminary data.</text>
</comment>
<gene>
    <name evidence="2" type="ORF">HYC85_026552</name>
</gene>